<dbReference type="Proteomes" id="UP000037069">
    <property type="component" value="Unassembled WGS sequence"/>
</dbReference>
<proteinExistence type="predicted"/>
<gene>
    <name evidence="1" type="ORF">FF38_07848</name>
</gene>
<evidence type="ECO:0000313" key="1">
    <source>
        <dbReference type="EMBL" id="KNC24848.1"/>
    </source>
</evidence>
<dbReference type="EMBL" id="JRES01001168">
    <property type="protein sequence ID" value="KNC24848.1"/>
    <property type="molecule type" value="Genomic_DNA"/>
</dbReference>
<keyword evidence="2" id="KW-1185">Reference proteome</keyword>
<protein>
    <submittedName>
        <fullName evidence="1">Uncharacterized protein</fullName>
    </submittedName>
</protein>
<evidence type="ECO:0000313" key="2">
    <source>
        <dbReference type="Proteomes" id="UP000037069"/>
    </source>
</evidence>
<reference evidence="1 2" key="1">
    <citation type="journal article" date="2015" name="Nat. Commun.">
        <title>Lucilia cuprina genome unlocks parasitic fly biology to underpin future interventions.</title>
        <authorList>
            <person name="Anstead C.A."/>
            <person name="Korhonen P.K."/>
            <person name="Young N.D."/>
            <person name="Hall R.S."/>
            <person name="Jex A.R."/>
            <person name="Murali S.C."/>
            <person name="Hughes D.S."/>
            <person name="Lee S.F."/>
            <person name="Perry T."/>
            <person name="Stroehlein A.J."/>
            <person name="Ansell B.R."/>
            <person name="Breugelmans B."/>
            <person name="Hofmann A."/>
            <person name="Qu J."/>
            <person name="Dugan S."/>
            <person name="Lee S.L."/>
            <person name="Chao H."/>
            <person name="Dinh H."/>
            <person name="Han Y."/>
            <person name="Doddapaneni H.V."/>
            <person name="Worley K.C."/>
            <person name="Muzny D.M."/>
            <person name="Ioannidis P."/>
            <person name="Waterhouse R.M."/>
            <person name="Zdobnov E.M."/>
            <person name="James P.J."/>
            <person name="Bagnall N.H."/>
            <person name="Kotze A.C."/>
            <person name="Gibbs R.A."/>
            <person name="Richards S."/>
            <person name="Batterham P."/>
            <person name="Gasser R.B."/>
        </authorList>
    </citation>
    <scope>NUCLEOTIDE SEQUENCE [LARGE SCALE GENOMIC DNA]</scope>
    <source>
        <strain evidence="1 2">LS</strain>
        <tissue evidence="1">Full body</tissue>
    </source>
</reference>
<organism evidence="1 2">
    <name type="scientific">Lucilia cuprina</name>
    <name type="common">Green bottle fly</name>
    <name type="synonym">Australian sheep blowfly</name>
    <dbReference type="NCBI Taxonomy" id="7375"/>
    <lineage>
        <taxon>Eukaryota</taxon>
        <taxon>Metazoa</taxon>
        <taxon>Ecdysozoa</taxon>
        <taxon>Arthropoda</taxon>
        <taxon>Hexapoda</taxon>
        <taxon>Insecta</taxon>
        <taxon>Pterygota</taxon>
        <taxon>Neoptera</taxon>
        <taxon>Endopterygota</taxon>
        <taxon>Diptera</taxon>
        <taxon>Brachycera</taxon>
        <taxon>Muscomorpha</taxon>
        <taxon>Oestroidea</taxon>
        <taxon>Calliphoridae</taxon>
        <taxon>Luciliinae</taxon>
        <taxon>Lucilia</taxon>
    </lineage>
</organism>
<sequence length="179" mass="21242">MSRKRMSAVRLFSNGIPTPYNQVHPYEYYRPGCYYIPQVEHQVTPYTHTYSDHWQPYCNTATYVVDCFGRVNYPSDFEYQLQVPTTTFMQSPPREVLYQYYDNGEAEIASLPQIEEEDSVDDQDVFVSKRKRFNHEDRLGNERALKKSNRKKLKQNNYVYRSNEGYLVEEPSDNVCESI</sequence>
<name>A0A0L0BXS2_LUCCU</name>
<dbReference type="AlphaFoldDB" id="A0A0L0BXS2"/>
<accession>A0A0L0BXS2</accession>
<comment type="caution">
    <text evidence="1">The sequence shown here is derived from an EMBL/GenBank/DDBJ whole genome shotgun (WGS) entry which is preliminary data.</text>
</comment>